<reference evidence="1 2" key="1">
    <citation type="journal article" date="2024" name="Science">
        <title>Giant polyketide synthase enzymes in the biosynthesis of giant marine polyether toxins.</title>
        <authorList>
            <person name="Fallon T.R."/>
            <person name="Shende V.V."/>
            <person name="Wierzbicki I.H."/>
            <person name="Pendleton A.L."/>
            <person name="Watervoot N.F."/>
            <person name="Auber R.P."/>
            <person name="Gonzalez D.J."/>
            <person name="Wisecaver J.H."/>
            <person name="Moore B.S."/>
        </authorList>
    </citation>
    <scope>NUCLEOTIDE SEQUENCE [LARGE SCALE GENOMIC DNA]</scope>
    <source>
        <strain evidence="1 2">12B1</strain>
    </source>
</reference>
<dbReference type="EMBL" id="JBGBPQ010000016">
    <property type="protein sequence ID" value="KAL1508176.1"/>
    <property type="molecule type" value="Genomic_DNA"/>
</dbReference>
<proteinExistence type="predicted"/>
<keyword evidence="2" id="KW-1185">Reference proteome</keyword>
<gene>
    <name evidence="1" type="ORF">AB1Y20_004296</name>
</gene>
<dbReference type="Proteomes" id="UP001515480">
    <property type="component" value="Unassembled WGS sequence"/>
</dbReference>
<organism evidence="1 2">
    <name type="scientific">Prymnesium parvum</name>
    <name type="common">Toxic golden alga</name>
    <dbReference type="NCBI Taxonomy" id="97485"/>
    <lineage>
        <taxon>Eukaryota</taxon>
        <taxon>Haptista</taxon>
        <taxon>Haptophyta</taxon>
        <taxon>Prymnesiophyceae</taxon>
        <taxon>Prymnesiales</taxon>
        <taxon>Prymnesiaceae</taxon>
        <taxon>Prymnesium</taxon>
    </lineage>
</organism>
<dbReference type="AlphaFoldDB" id="A0AB34IYE9"/>
<dbReference type="Gene3D" id="3.90.79.10">
    <property type="entry name" value="Nucleoside Triphosphate Pyrophosphohydrolase"/>
    <property type="match status" value="1"/>
</dbReference>
<name>A0AB34IYE9_PRYPA</name>
<evidence type="ECO:0000313" key="2">
    <source>
        <dbReference type="Proteomes" id="UP001515480"/>
    </source>
</evidence>
<comment type="caution">
    <text evidence="1">The sequence shown here is derived from an EMBL/GenBank/DDBJ whole genome shotgun (WGS) entry which is preliminary data.</text>
</comment>
<evidence type="ECO:0000313" key="1">
    <source>
        <dbReference type="EMBL" id="KAL1508176.1"/>
    </source>
</evidence>
<sequence>MTGMRCTRTCVAISTARARAYDEGCDEPMHDPTTINALCDPELLRKVTGAMRRSLLPSGLSSKVLATFDVEMPAKLPPICADGEVEEFWLMTVEQMLTSIREELQLWKPHSALVAVDFALRHGYLSPDSLSFVEVAHLLRAAGFRGFE</sequence>
<accession>A0AB34IYE9</accession>
<protein>
    <submittedName>
        <fullName evidence="1">Uncharacterized protein</fullName>
    </submittedName>
</protein>